<evidence type="ECO:0000313" key="2">
    <source>
        <dbReference type="Proteomes" id="UP000276133"/>
    </source>
</evidence>
<comment type="caution">
    <text evidence="1">The sequence shown here is derived from an EMBL/GenBank/DDBJ whole genome shotgun (WGS) entry which is preliminary data.</text>
</comment>
<dbReference type="EMBL" id="REGN01004334">
    <property type="protein sequence ID" value="RNA17971.1"/>
    <property type="molecule type" value="Genomic_DNA"/>
</dbReference>
<dbReference type="AlphaFoldDB" id="A0A3M7R3M4"/>
<protein>
    <submittedName>
        <fullName evidence="1">Uncharacterized protein</fullName>
    </submittedName>
</protein>
<organism evidence="1 2">
    <name type="scientific">Brachionus plicatilis</name>
    <name type="common">Marine rotifer</name>
    <name type="synonym">Brachionus muelleri</name>
    <dbReference type="NCBI Taxonomy" id="10195"/>
    <lineage>
        <taxon>Eukaryota</taxon>
        <taxon>Metazoa</taxon>
        <taxon>Spiralia</taxon>
        <taxon>Gnathifera</taxon>
        <taxon>Rotifera</taxon>
        <taxon>Eurotatoria</taxon>
        <taxon>Monogononta</taxon>
        <taxon>Pseudotrocha</taxon>
        <taxon>Ploima</taxon>
        <taxon>Brachionidae</taxon>
        <taxon>Brachionus</taxon>
    </lineage>
</organism>
<name>A0A3M7R3M4_BRAPC</name>
<sequence>MSLYHSNYKNNYYSPKFQIALISFTLFYKINCFCQKSFEKNRLLEKIIKIKSPILDFNLGFLEKIKKKITNDTHKRFKCNCLAL</sequence>
<dbReference type="Proteomes" id="UP000276133">
    <property type="component" value="Unassembled WGS sequence"/>
</dbReference>
<keyword evidence="2" id="KW-1185">Reference proteome</keyword>
<accession>A0A3M7R3M4</accession>
<reference evidence="1 2" key="1">
    <citation type="journal article" date="2018" name="Sci. Rep.">
        <title>Genomic signatures of local adaptation to the degree of environmental predictability in rotifers.</title>
        <authorList>
            <person name="Franch-Gras L."/>
            <person name="Hahn C."/>
            <person name="Garcia-Roger E.M."/>
            <person name="Carmona M.J."/>
            <person name="Serra M."/>
            <person name="Gomez A."/>
        </authorList>
    </citation>
    <scope>NUCLEOTIDE SEQUENCE [LARGE SCALE GENOMIC DNA]</scope>
    <source>
        <strain evidence="1">HYR1</strain>
    </source>
</reference>
<proteinExistence type="predicted"/>
<evidence type="ECO:0000313" key="1">
    <source>
        <dbReference type="EMBL" id="RNA17971.1"/>
    </source>
</evidence>
<gene>
    <name evidence="1" type="ORF">BpHYR1_017447</name>
</gene>